<dbReference type="InterPro" id="IPR008869">
    <property type="entry name" value="MlaC/ttg2D"/>
</dbReference>
<organism evidence="2">
    <name type="scientific">Campylobacter sp. CCS1377</name>
    <dbReference type="NCBI Taxonomy" id="3158229"/>
    <lineage>
        <taxon>Bacteria</taxon>
        <taxon>Pseudomonadati</taxon>
        <taxon>Campylobacterota</taxon>
        <taxon>Epsilonproteobacteria</taxon>
        <taxon>Campylobacterales</taxon>
        <taxon>Campylobacteraceae</taxon>
        <taxon>Campylobacter</taxon>
    </lineage>
</organism>
<dbReference type="EMBL" id="CP155620">
    <property type="protein sequence ID" value="XBJ28958.1"/>
    <property type="molecule type" value="Genomic_DNA"/>
</dbReference>
<dbReference type="Gene3D" id="3.10.450.710">
    <property type="entry name" value="Tgt2/MlaC"/>
    <property type="match status" value="1"/>
</dbReference>
<accession>A0AAU7E4T1</accession>
<dbReference type="InterPro" id="IPR042245">
    <property type="entry name" value="Tgt2/MlaC_sf"/>
</dbReference>
<gene>
    <name evidence="2" type="ORF">AAH949_07685</name>
</gene>
<feature type="chain" id="PRO_5043952517" evidence="1">
    <location>
        <begin position="19"/>
        <end position="188"/>
    </location>
</feature>
<keyword evidence="1" id="KW-0732">Signal</keyword>
<dbReference type="PANTHER" id="PTHR36573">
    <property type="entry name" value="INTERMEMBRANE PHOSPHOLIPID TRANSPORT SYSTEM BINDING PROTEIN MLAC"/>
    <property type="match status" value="1"/>
</dbReference>
<dbReference type="RefSeq" id="WP_348518403.1">
    <property type="nucleotide sequence ID" value="NZ_CP155620.1"/>
</dbReference>
<reference evidence="2" key="1">
    <citation type="submission" date="2024-05" db="EMBL/GenBank/DDBJ databases">
        <title>Campylobacter coli isolated from environmental waters in Slovenia.</title>
        <authorList>
            <person name="Zautner A.E."/>
            <person name="Bunk B."/>
            <person name="Riedel T."/>
            <person name="Sproeer C."/>
        </authorList>
    </citation>
    <scope>NUCLEOTIDE SEQUENCE</scope>
    <source>
        <strain evidence="2">CCS1377</strain>
    </source>
</reference>
<sequence>MKIFALLLILNLTCFALKLENISTTMQTNIDKSLQILSQSKGDKTLVAKDIFALFDEIFDYKLMARLSLGKFYEKLDKNEQEKYEKAFETSLKNSFTSKLTLYKDQILKVKKGEQKNEKRYFLSTSMMIDGEEKFVIFKFYNNQNDWLIYDVDVLGVSIVQTYRSQFEDHLKNEKLETLITKLENIKI</sequence>
<evidence type="ECO:0000313" key="2">
    <source>
        <dbReference type="EMBL" id="XBJ28958.1"/>
    </source>
</evidence>
<feature type="signal peptide" evidence="1">
    <location>
        <begin position="1"/>
        <end position="18"/>
    </location>
</feature>
<dbReference type="PANTHER" id="PTHR36573:SF1">
    <property type="entry name" value="INTERMEMBRANE PHOSPHOLIPID TRANSPORT SYSTEM BINDING PROTEIN MLAC"/>
    <property type="match status" value="1"/>
</dbReference>
<protein>
    <submittedName>
        <fullName evidence="2">ABC transporter substrate-binding protein</fullName>
    </submittedName>
</protein>
<name>A0AAU7E4T1_9BACT</name>
<proteinExistence type="predicted"/>
<dbReference type="Pfam" id="PF05494">
    <property type="entry name" value="MlaC"/>
    <property type="match status" value="1"/>
</dbReference>
<evidence type="ECO:0000256" key="1">
    <source>
        <dbReference type="SAM" id="SignalP"/>
    </source>
</evidence>
<dbReference type="AlphaFoldDB" id="A0AAU7E4T1"/>